<evidence type="ECO:0000313" key="1">
    <source>
        <dbReference type="EMBL" id="KAJ4444594.1"/>
    </source>
</evidence>
<proteinExistence type="predicted"/>
<accession>A0ABQ8TDK8</accession>
<keyword evidence="2" id="KW-1185">Reference proteome</keyword>
<dbReference type="Proteomes" id="UP001148838">
    <property type="component" value="Unassembled WGS sequence"/>
</dbReference>
<comment type="caution">
    <text evidence="1">The sequence shown here is derived from an EMBL/GenBank/DDBJ whole genome shotgun (WGS) entry which is preliminary data.</text>
</comment>
<reference evidence="1 2" key="1">
    <citation type="journal article" date="2022" name="Allergy">
        <title>Genome assembly and annotation of Periplaneta americana reveal a comprehensive cockroach allergen profile.</title>
        <authorList>
            <person name="Wang L."/>
            <person name="Xiong Q."/>
            <person name="Saelim N."/>
            <person name="Wang L."/>
            <person name="Nong W."/>
            <person name="Wan A.T."/>
            <person name="Shi M."/>
            <person name="Liu X."/>
            <person name="Cao Q."/>
            <person name="Hui J.H.L."/>
            <person name="Sookrung N."/>
            <person name="Leung T.F."/>
            <person name="Tungtrongchitr A."/>
            <person name="Tsui S.K.W."/>
        </authorList>
    </citation>
    <scope>NUCLEOTIDE SEQUENCE [LARGE SCALE GENOMIC DNA]</scope>
    <source>
        <strain evidence="1">PWHHKU_190912</strain>
    </source>
</reference>
<sequence length="330" mass="35975">MAGLCEGGNEPAGSLKAICKGEGVTCSHGIRDEWGQITRDDKNLAQETAFTGCHDDARLSPGYQGLRPKNKRQESNAFTSTDVLSLPRVSEFTAERLLPRSVQERLGAPGSGYYQATRVWMEPGPIRGRDTMCRLIRNGLGLRAPGPYEAIRPRNITWVYQQAGCCGGYGAGSRVGYGDVIVLTELALFTVQIGKSSAASSVANIHGQKETKPLETSSLQVSLRASKEASLREDLEDRGSTCSGTASGRLGFDIQWNRIRMTGVRRAVEPHLEDLGSTCSVTASGRLRFDVFYNDNEEDPLIRYFTVSGNPLPDTLDQIGDKRIPSRVCI</sequence>
<organism evidence="1 2">
    <name type="scientific">Periplaneta americana</name>
    <name type="common">American cockroach</name>
    <name type="synonym">Blatta americana</name>
    <dbReference type="NCBI Taxonomy" id="6978"/>
    <lineage>
        <taxon>Eukaryota</taxon>
        <taxon>Metazoa</taxon>
        <taxon>Ecdysozoa</taxon>
        <taxon>Arthropoda</taxon>
        <taxon>Hexapoda</taxon>
        <taxon>Insecta</taxon>
        <taxon>Pterygota</taxon>
        <taxon>Neoptera</taxon>
        <taxon>Polyneoptera</taxon>
        <taxon>Dictyoptera</taxon>
        <taxon>Blattodea</taxon>
        <taxon>Blattoidea</taxon>
        <taxon>Blattidae</taxon>
        <taxon>Blattinae</taxon>
        <taxon>Periplaneta</taxon>
    </lineage>
</organism>
<evidence type="ECO:0000313" key="2">
    <source>
        <dbReference type="Proteomes" id="UP001148838"/>
    </source>
</evidence>
<gene>
    <name evidence="1" type="ORF">ANN_06390</name>
</gene>
<name>A0ABQ8TDK8_PERAM</name>
<protein>
    <submittedName>
        <fullName evidence="1">Uncharacterized protein</fullName>
    </submittedName>
</protein>
<dbReference type="EMBL" id="JAJSOF020000011">
    <property type="protein sequence ID" value="KAJ4444594.1"/>
    <property type="molecule type" value="Genomic_DNA"/>
</dbReference>